<evidence type="ECO:0000313" key="1">
    <source>
        <dbReference type="EMBL" id="VDN40605.1"/>
    </source>
</evidence>
<dbReference type="Gene3D" id="3.30.200.20">
    <property type="entry name" value="Phosphorylase Kinase, domain 1"/>
    <property type="match status" value="1"/>
</dbReference>
<protein>
    <submittedName>
        <fullName evidence="3">HTH_48 domain-containing protein</fullName>
    </submittedName>
</protein>
<dbReference type="WBParaSite" id="GPUH_0002285401-mRNA-1">
    <property type="protein sequence ID" value="GPUH_0002285401-mRNA-1"/>
    <property type="gene ID" value="GPUH_0002285401"/>
</dbReference>
<dbReference type="InterPro" id="IPR011009">
    <property type="entry name" value="Kinase-like_dom_sf"/>
</dbReference>
<reference evidence="1 2" key="2">
    <citation type="submission" date="2018-11" db="EMBL/GenBank/DDBJ databases">
        <authorList>
            <consortium name="Pathogen Informatics"/>
        </authorList>
    </citation>
    <scope>NUCLEOTIDE SEQUENCE [LARGE SCALE GENOMIC DNA]</scope>
</reference>
<dbReference type="OrthoDB" id="5979581at2759"/>
<proteinExistence type="predicted"/>
<sequence length="82" mass="9479">MKRKGEYAALKAEPNNVEGGSAIKLEIMILNFLNRDGDKPHVMKLYHAAKHRRFSYMIVTLLGENLRTLKVNHYPKLVFLIL</sequence>
<gene>
    <name evidence="1" type="ORF">GPUH_LOCUS22826</name>
</gene>
<dbReference type="Proteomes" id="UP000271098">
    <property type="component" value="Unassembled WGS sequence"/>
</dbReference>
<reference evidence="3" key="1">
    <citation type="submission" date="2016-06" db="UniProtKB">
        <authorList>
            <consortium name="WormBaseParasite"/>
        </authorList>
    </citation>
    <scope>IDENTIFICATION</scope>
</reference>
<dbReference type="EMBL" id="UYRT01096069">
    <property type="protein sequence ID" value="VDN40605.1"/>
    <property type="molecule type" value="Genomic_DNA"/>
</dbReference>
<keyword evidence="2" id="KW-1185">Reference proteome</keyword>
<accession>A0A183EPD6</accession>
<dbReference type="AlphaFoldDB" id="A0A183EPD6"/>
<evidence type="ECO:0000313" key="2">
    <source>
        <dbReference type="Proteomes" id="UP000271098"/>
    </source>
</evidence>
<name>A0A183EPD6_9BILA</name>
<evidence type="ECO:0000313" key="3">
    <source>
        <dbReference type="WBParaSite" id="GPUH_0002285401-mRNA-1"/>
    </source>
</evidence>
<dbReference type="SUPFAM" id="SSF56112">
    <property type="entry name" value="Protein kinase-like (PK-like)"/>
    <property type="match status" value="1"/>
</dbReference>
<organism evidence="3">
    <name type="scientific">Gongylonema pulchrum</name>
    <dbReference type="NCBI Taxonomy" id="637853"/>
    <lineage>
        <taxon>Eukaryota</taxon>
        <taxon>Metazoa</taxon>
        <taxon>Ecdysozoa</taxon>
        <taxon>Nematoda</taxon>
        <taxon>Chromadorea</taxon>
        <taxon>Rhabditida</taxon>
        <taxon>Spirurina</taxon>
        <taxon>Spiruromorpha</taxon>
        <taxon>Spiruroidea</taxon>
        <taxon>Gongylonematidae</taxon>
        <taxon>Gongylonema</taxon>
    </lineage>
</organism>